<dbReference type="EMBL" id="LAZR01000439">
    <property type="protein sequence ID" value="KKN68804.1"/>
    <property type="molecule type" value="Genomic_DNA"/>
</dbReference>
<dbReference type="GO" id="GO:0009306">
    <property type="term" value="P:protein secretion"/>
    <property type="evidence" value="ECO:0007669"/>
    <property type="project" value="InterPro"/>
</dbReference>
<dbReference type="GO" id="GO:0005886">
    <property type="term" value="C:plasma membrane"/>
    <property type="evidence" value="ECO:0007669"/>
    <property type="project" value="UniProtKB-SubCell"/>
</dbReference>
<proteinExistence type="inferred from homology"/>
<reference evidence="11" key="1">
    <citation type="journal article" date="2015" name="Nature">
        <title>Complex archaea that bridge the gap between prokaryotes and eukaryotes.</title>
        <authorList>
            <person name="Spang A."/>
            <person name="Saw J.H."/>
            <person name="Jorgensen S.L."/>
            <person name="Zaremba-Niedzwiedzka K."/>
            <person name="Martijn J."/>
            <person name="Lind A.E."/>
            <person name="van Eijk R."/>
            <person name="Schleper C."/>
            <person name="Guy L."/>
            <person name="Ettema T.J."/>
        </authorList>
    </citation>
    <scope>NUCLEOTIDE SEQUENCE</scope>
</reference>
<dbReference type="PANTHER" id="PTHR30012">
    <property type="entry name" value="GENERAL SECRETION PATHWAY PROTEIN"/>
    <property type="match status" value="1"/>
</dbReference>
<evidence type="ECO:0000256" key="9">
    <source>
        <dbReference type="SAM" id="Phobius"/>
    </source>
</evidence>
<name>A0A0F9SPD0_9ZZZZ</name>
<evidence type="ECO:0000256" key="1">
    <source>
        <dbReference type="ARBA" id="ARBA00004429"/>
    </source>
</evidence>
<comment type="similarity">
    <text evidence="2">Belongs to the GSP F family.</text>
</comment>
<dbReference type="PRINTS" id="PR00812">
    <property type="entry name" value="BCTERIALGSPF"/>
</dbReference>
<dbReference type="FunFam" id="1.20.81.30:FF:000001">
    <property type="entry name" value="Type II secretion system protein F"/>
    <property type="match status" value="2"/>
</dbReference>
<feature type="transmembrane region" description="Helical" evidence="9">
    <location>
        <begin position="373"/>
        <end position="393"/>
    </location>
</feature>
<comment type="caution">
    <text evidence="11">The sequence shown here is derived from an EMBL/GenBank/DDBJ whole genome shotgun (WGS) entry which is preliminary data.</text>
</comment>
<evidence type="ECO:0000256" key="4">
    <source>
        <dbReference type="ARBA" id="ARBA00022475"/>
    </source>
</evidence>
<dbReference type="Gene3D" id="1.20.81.30">
    <property type="entry name" value="Type II secretion system (T2SS), domain F"/>
    <property type="match status" value="2"/>
</dbReference>
<gene>
    <name evidence="11" type="ORF">LCGC14_0447390</name>
</gene>
<evidence type="ECO:0000256" key="5">
    <source>
        <dbReference type="ARBA" id="ARBA00022519"/>
    </source>
</evidence>
<dbReference type="PANTHER" id="PTHR30012:SF0">
    <property type="entry name" value="TYPE II SECRETION SYSTEM PROTEIN F-RELATED"/>
    <property type="match status" value="1"/>
</dbReference>
<feature type="domain" description="Type II secretion system protein GspF" evidence="10">
    <location>
        <begin position="271"/>
        <end position="392"/>
    </location>
</feature>
<keyword evidence="8 9" id="KW-0472">Membrane</keyword>
<evidence type="ECO:0000259" key="10">
    <source>
        <dbReference type="Pfam" id="PF00482"/>
    </source>
</evidence>
<feature type="transmembrane region" description="Helical" evidence="9">
    <location>
        <begin position="167"/>
        <end position="186"/>
    </location>
</feature>
<dbReference type="InterPro" id="IPR003004">
    <property type="entry name" value="GspF/PilC"/>
</dbReference>
<comment type="subcellular location">
    <subcellularLocation>
        <location evidence="1">Cell inner membrane</location>
        <topology evidence="1">Multi-pass membrane protein</topology>
    </subcellularLocation>
</comment>
<evidence type="ECO:0000313" key="11">
    <source>
        <dbReference type="EMBL" id="KKN68804.1"/>
    </source>
</evidence>
<evidence type="ECO:0000256" key="3">
    <source>
        <dbReference type="ARBA" id="ARBA00022448"/>
    </source>
</evidence>
<accession>A0A0F9SPD0</accession>
<evidence type="ECO:0000256" key="7">
    <source>
        <dbReference type="ARBA" id="ARBA00022989"/>
    </source>
</evidence>
<keyword evidence="6 9" id="KW-0812">Transmembrane</keyword>
<evidence type="ECO:0000256" key="6">
    <source>
        <dbReference type="ARBA" id="ARBA00022692"/>
    </source>
</evidence>
<dbReference type="AlphaFoldDB" id="A0A0F9SPD0"/>
<dbReference type="Pfam" id="PF00482">
    <property type="entry name" value="T2SSF"/>
    <property type="match status" value="2"/>
</dbReference>
<dbReference type="InterPro" id="IPR001992">
    <property type="entry name" value="T2SS_GspF/T4SS_PilC_CS"/>
</dbReference>
<feature type="transmembrane region" description="Helical" evidence="9">
    <location>
        <begin position="195"/>
        <end position="214"/>
    </location>
</feature>
<evidence type="ECO:0000256" key="8">
    <source>
        <dbReference type="ARBA" id="ARBA00023136"/>
    </source>
</evidence>
<dbReference type="InterPro" id="IPR042094">
    <property type="entry name" value="T2SS_GspF_sf"/>
</dbReference>
<sequence length="400" mass="44828">MAVFVWKGKNRYGDVVNGERVAKSIADLTRTLKREQITVFDVSKKRVEIKIPFLKREKVNLKELSIYSRQISVLVDADLPLIQSLTMLADQTKNVYFKTVIQTIRKDVESGSTLNEAKRKFPKVFDNLYCNLVASGEQSGSLDVMLQRLAEYLESIVKLKAQIKQAMTYPVAVLIFSIVITIFMMWKVVPVFSNIFIELGADMPLLTLVVMVISQFVEKYILFIFLGFIGGIFLFRYFKKTKVGRRIIDISMLKMPLFGQLFRKVAFSRITRTLATLLSGGVPMLESLKITSTTAGNVVLEERIVAARTMVSEGGNLTDALREKAMFPIMVTQMVSVGEATGNLDSMLGKVADFYDDEVETAVGSLLSILEPILLICIGGLIGSIVISMYLPVFSLMQQF</sequence>
<evidence type="ECO:0000256" key="2">
    <source>
        <dbReference type="ARBA" id="ARBA00005745"/>
    </source>
</evidence>
<keyword evidence="7 9" id="KW-1133">Transmembrane helix</keyword>
<protein>
    <recommendedName>
        <fullName evidence="10">Type II secretion system protein GspF domain-containing protein</fullName>
    </recommendedName>
</protein>
<keyword evidence="4" id="KW-1003">Cell membrane</keyword>
<keyword evidence="3" id="KW-0813">Transport</keyword>
<dbReference type="InterPro" id="IPR018076">
    <property type="entry name" value="T2SS_GspF_dom"/>
</dbReference>
<feature type="transmembrane region" description="Helical" evidence="9">
    <location>
        <begin position="220"/>
        <end position="238"/>
    </location>
</feature>
<organism evidence="11">
    <name type="scientific">marine sediment metagenome</name>
    <dbReference type="NCBI Taxonomy" id="412755"/>
    <lineage>
        <taxon>unclassified sequences</taxon>
        <taxon>metagenomes</taxon>
        <taxon>ecological metagenomes</taxon>
    </lineage>
</organism>
<keyword evidence="5" id="KW-0997">Cell inner membrane</keyword>
<dbReference type="PROSITE" id="PS00874">
    <property type="entry name" value="T2SP_F"/>
    <property type="match status" value="1"/>
</dbReference>
<feature type="domain" description="Type II secretion system protein GspF" evidence="10">
    <location>
        <begin position="68"/>
        <end position="190"/>
    </location>
</feature>